<gene>
    <name evidence="4" type="ORF">UCDDA912_g02731</name>
</gene>
<evidence type="ECO:0000256" key="3">
    <source>
        <dbReference type="SAM" id="MobiDB-lite"/>
    </source>
</evidence>
<dbReference type="PANTHER" id="PTHR10067:SF13">
    <property type="entry name" value="PHOSPHATIDYLSERINE DECARBOXYLASE"/>
    <property type="match status" value="1"/>
</dbReference>
<dbReference type="AlphaFoldDB" id="A0A0G2HQW3"/>
<dbReference type="GO" id="GO:0004609">
    <property type="term" value="F:phosphatidylserine decarboxylase activity"/>
    <property type="evidence" value="ECO:0007669"/>
    <property type="project" value="InterPro"/>
</dbReference>
<evidence type="ECO:0000313" key="5">
    <source>
        <dbReference type="Proteomes" id="UP000034680"/>
    </source>
</evidence>
<keyword evidence="2" id="KW-0456">Lyase</keyword>
<dbReference type="Pfam" id="PF02666">
    <property type="entry name" value="PS_Dcarbxylase"/>
    <property type="match status" value="1"/>
</dbReference>
<accession>A0A0G2HQW3</accession>
<name>A0A0G2HQW3_9PEZI</name>
<keyword evidence="1" id="KW-0210">Decarboxylase</keyword>
<evidence type="ECO:0000313" key="4">
    <source>
        <dbReference type="EMBL" id="KKY37273.1"/>
    </source>
</evidence>
<dbReference type="InterPro" id="IPR003817">
    <property type="entry name" value="PS_Dcarbxylase"/>
</dbReference>
<feature type="region of interest" description="Disordered" evidence="3">
    <location>
        <begin position="295"/>
        <end position="318"/>
    </location>
</feature>
<protein>
    <submittedName>
        <fullName evidence="4">Putative phosphatidylserine decarboxylase</fullName>
    </submittedName>
</protein>
<dbReference type="STRING" id="1214573.A0A0G2HQW3"/>
<feature type="compositionally biased region" description="Basic and acidic residues" evidence="3">
    <location>
        <begin position="295"/>
        <end position="308"/>
    </location>
</feature>
<proteinExistence type="predicted"/>
<comment type="caution">
    <text evidence="4">The sequence shown here is derived from an EMBL/GenBank/DDBJ whole genome shotgun (WGS) entry which is preliminary data.</text>
</comment>
<dbReference type="EMBL" id="LCUC01000091">
    <property type="protein sequence ID" value="KKY37273.1"/>
    <property type="molecule type" value="Genomic_DNA"/>
</dbReference>
<dbReference type="GO" id="GO:0008654">
    <property type="term" value="P:phospholipid biosynthetic process"/>
    <property type="evidence" value="ECO:0007669"/>
    <property type="project" value="InterPro"/>
</dbReference>
<organism evidence="4 5">
    <name type="scientific">Diaporthe ampelina</name>
    <dbReference type="NCBI Taxonomy" id="1214573"/>
    <lineage>
        <taxon>Eukaryota</taxon>
        <taxon>Fungi</taxon>
        <taxon>Dikarya</taxon>
        <taxon>Ascomycota</taxon>
        <taxon>Pezizomycotina</taxon>
        <taxon>Sordariomycetes</taxon>
        <taxon>Sordariomycetidae</taxon>
        <taxon>Diaporthales</taxon>
        <taxon>Diaporthaceae</taxon>
        <taxon>Diaporthe</taxon>
    </lineage>
</organism>
<reference evidence="4 5" key="1">
    <citation type="submission" date="2015-05" db="EMBL/GenBank/DDBJ databases">
        <title>Distinctive expansion of gene families associated with plant cell wall degradation and secondary metabolism in the genomes of grapevine trunk pathogens.</title>
        <authorList>
            <person name="Lawrence D.P."/>
            <person name="Travadon R."/>
            <person name="Rolshausen P.E."/>
            <person name="Baumgartner K."/>
        </authorList>
    </citation>
    <scope>NUCLEOTIDE SEQUENCE [LARGE SCALE GENOMIC DNA]</scope>
    <source>
        <strain evidence="4">DA912</strain>
    </source>
</reference>
<dbReference type="PANTHER" id="PTHR10067">
    <property type="entry name" value="PHOSPHATIDYLSERINE DECARBOXYLASE"/>
    <property type="match status" value="1"/>
</dbReference>
<feature type="compositionally biased region" description="Polar residues" evidence="3">
    <location>
        <begin position="309"/>
        <end position="318"/>
    </location>
</feature>
<reference evidence="4 5" key="2">
    <citation type="submission" date="2015-05" db="EMBL/GenBank/DDBJ databases">
        <authorList>
            <person name="Morales-Cruz A."/>
            <person name="Amrine K.C."/>
            <person name="Cantu D."/>
        </authorList>
    </citation>
    <scope>NUCLEOTIDE SEQUENCE [LARGE SCALE GENOMIC DNA]</scope>
    <source>
        <strain evidence="4">DA912</strain>
    </source>
</reference>
<evidence type="ECO:0000256" key="1">
    <source>
        <dbReference type="ARBA" id="ARBA00022793"/>
    </source>
</evidence>
<dbReference type="OrthoDB" id="5973539at2759"/>
<sequence>MPQKSETSADPCPFPLPTVVDPWIMEKLVKDVFQDNLDPLKEAVESAKSYDIPQMKAWGVHNAQDFLRFASGMLTWIPSETCDGKLLYNTLCLFYFILDQPSLSIPRYSTQICPESVDRPLAPLSRWTVDFARKIGEWMSTGGSVTKEAIQSFQDSPRYNYGEAAPPPGGEWKNFNQLFARHLKKGMRPISAGSPTNANYDRVVVYPADSTFDGAWPIDLKEEVNIKGLNWKVKDLLKSSEYASHFKGGIWMHAFLNTFDYHRQHAPVGGTVVEANVIQGLAYLQVVANSDTGELKPHRSYATREPKQSRAQQLSHSSFGSVDAPDDAGYQFLQARGCVIIKNQLLGYVAVLPIGMAQVSSVKLAWEPKQGEKYPIQPNVNIKKGDEISHFEFGGSDIVLVFQKDADIQILGAQDVDAQGKVTSKQKYLVGMPLGYSTKGLQP</sequence>
<keyword evidence="5" id="KW-1185">Reference proteome</keyword>
<dbReference type="Proteomes" id="UP000034680">
    <property type="component" value="Unassembled WGS sequence"/>
</dbReference>
<evidence type="ECO:0000256" key="2">
    <source>
        <dbReference type="ARBA" id="ARBA00023239"/>
    </source>
</evidence>